<evidence type="ECO:0000259" key="2">
    <source>
        <dbReference type="Pfam" id="PF11600"/>
    </source>
</evidence>
<gene>
    <name evidence="5" type="ORF">CNMCM7691_005086</name>
</gene>
<protein>
    <recommendedName>
        <fullName evidence="7">Chromatin assembly factor 1 subunit A</fullName>
    </recommendedName>
</protein>
<evidence type="ECO:0000313" key="5">
    <source>
        <dbReference type="EMBL" id="KAF7184334.1"/>
    </source>
</evidence>
<feature type="compositionally biased region" description="Polar residues" evidence="1">
    <location>
        <begin position="1800"/>
        <end position="1809"/>
    </location>
</feature>
<feature type="region of interest" description="Disordered" evidence="1">
    <location>
        <begin position="1959"/>
        <end position="1997"/>
    </location>
</feature>
<feature type="domain" description="Chromatin assembly factor 1 subunit A dimerization" evidence="3">
    <location>
        <begin position="377"/>
        <end position="451"/>
    </location>
</feature>
<feature type="region of interest" description="Disordered" evidence="1">
    <location>
        <begin position="1322"/>
        <end position="1371"/>
    </location>
</feature>
<feature type="domain" description="Chromatin assembly factor 1 subunit Cac1-like C-terminal" evidence="4">
    <location>
        <begin position="577"/>
        <end position="628"/>
    </location>
</feature>
<feature type="compositionally biased region" description="Basic and acidic residues" evidence="1">
    <location>
        <begin position="145"/>
        <end position="223"/>
    </location>
</feature>
<feature type="compositionally biased region" description="Polar residues" evidence="1">
    <location>
        <begin position="107"/>
        <end position="134"/>
    </location>
</feature>
<feature type="region of interest" description="Disordered" evidence="1">
    <location>
        <begin position="424"/>
        <end position="460"/>
    </location>
</feature>
<evidence type="ECO:0000256" key="1">
    <source>
        <dbReference type="SAM" id="MobiDB-lite"/>
    </source>
</evidence>
<feature type="region of interest" description="Disordered" evidence="1">
    <location>
        <begin position="822"/>
        <end position="844"/>
    </location>
</feature>
<reference evidence="5" key="1">
    <citation type="submission" date="2020-06" db="EMBL/GenBank/DDBJ databases">
        <title>Draft genome sequences of strains closely related to Aspergillus parafelis and Aspergillus hiratsukae.</title>
        <authorList>
            <person name="Dos Santos R.A.C."/>
            <person name="Rivero-Menendez O."/>
            <person name="Steenwyk J.L."/>
            <person name="Mead M.E."/>
            <person name="Goldman G.H."/>
            <person name="Alastruey-Izquierdo A."/>
            <person name="Rokas A."/>
        </authorList>
    </citation>
    <scope>NUCLEOTIDE SEQUENCE</scope>
    <source>
        <strain evidence="5">CNM-CM7691</strain>
    </source>
</reference>
<feature type="compositionally biased region" description="Low complexity" evidence="1">
    <location>
        <begin position="1772"/>
        <end position="1790"/>
    </location>
</feature>
<evidence type="ECO:0000259" key="3">
    <source>
        <dbReference type="Pfam" id="PF12253"/>
    </source>
</evidence>
<dbReference type="PANTHER" id="PTHR42064">
    <property type="entry name" value="YALI0F28677P"/>
    <property type="match status" value="1"/>
</dbReference>
<dbReference type="Proteomes" id="UP000641853">
    <property type="component" value="Unassembled WGS sequence"/>
</dbReference>
<feature type="region of interest" description="Disordered" evidence="1">
    <location>
        <begin position="672"/>
        <end position="697"/>
    </location>
</feature>
<feature type="region of interest" description="Disordered" evidence="1">
    <location>
        <begin position="1772"/>
        <end position="1834"/>
    </location>
</feature>
<accession>A0A8H6VDM2</accession>
<proteinExistence type="predicted"/>
<feature type="compositionally biased region" description="Low complexity" evidence="1">
    <location>
        <begin position="756"/>
        <end position="777"/>
    </location>
</feature>
<feature type="compositionally biased region" description="Polar residues" evidence="1">
    <location>
        <begin position="85"/>
        <end position="98"/>
    </location>
</feature>
<feature type="compositionally biased region" description="Low complexity" evidence="1">
    <location>
        <begin position="1322"/>
        <end position="1338"/>
    </location>
</feature>
<feature type="compositionally biased region" description="Low complexity" evidence="1">
    <location>
        <begin position="1"/>
        <end position="12"/>
    </location>
</feature>
<name>A0A8H6VDM2_9EURO</name>
<keyword evidence="6" id="KW-1185">Reference proteome</keyword>
<dbReference type="InterPro" id="IPR022043">
    <property type="entry name" value="CAF1A_DD"/>
</dbReference>
<dbReference type="Pfam" id="PF21796">
    <property type="entry name" value="Cac1_C"/>
    <property type="match status" value="1"/>
</dbReference>
<dbReference type="PANTHER" id="PTHR42064:SF1">
    <property type="entry name" value="YALI0F28677P"/>
    <property type="match status" value="1"/>
</dbReference>
<dbReference type="Pfam" id="PF11600">
    <property type="entry name" value="CAF1A_acidic"/>
    <property type="match status" value="1"/>
</dbReference>
<feature type="compositionally biased region" description="Low complexity" evidence="1">
    <location>
        <begin position="830"/>
        <end position="844"/>
    </location>
</feature>
<dbReference type="EMBL" id="JACBAG010001646">
    <property type="protein sequence ID" value="KAF7184334.1"/>
    <property type="molecule type" value="Genomic_DNA"/>
</dbReference>
<feature type="region of interest" description="Disordered" evidence="1">
    <location>
        <begin position="1"/>
        <end position="271"/>
    </location>
</feature>
<sequence length="2303" mass="256543">MEVSVESSSGLSPLPPQSYPTSPSASRKRSIQEIDASPHSPESRKASKICDQENQDPSLSHVAASCTLTEQHLKSPSVPPAGIEISNQQNGANTTTPGGSVFVAVPQPSSTAETTSRNTEPSTPTKNSNATTPTAKKRKMSPASKEARQQEKEAKERQKLEEKAKKEEEKRIKEEERKKRETEREEERKRKEEKKRLKEEERAAKEEEKRKKEEEKLKKERAQTKLNAFFAKPKPPAQPADDTSSESPKISIADGASNLTFQNPTPPLSDYQREFPDFFLQSHTRIAPPHRFERDPEALSHMQRRVDACLQSYRNGSAQPLSFRPSELFRIMPYNRRRGRQAASVKEILLRMQSLNEQSDPDSARRAQDLLRRIKMKSLKFGEDVRPPYQGTFTKTLPQSAASKLMRNPFHRGLPDINYDYDSEAEWEEPEEGEDLDSEEEEEGSEEGDDDMDGFLDDDEDNLEGKRRLIVGDLEPLSTGLRWQGEGGDHELEMYRIQTITDSITFPIDPFSTAYWQKPKPTEQLPTGGAGRSTLHSFMVVPPSTQSQTAAPTTEGGTPTLLTAGGKAKRTLTPEQLAEFKEVVNGSDLTKTGLIEVLKKRFPKVSKDVLKETLTHVATRVGQREVEKNASLTITLRITATKSPSFLPSTASSYLLPFTALHLTLERSAVADNPQHRDEEQSSISSSPVRESCAKEQVSGVQAISRSRLSSWLGGRGTVHGNTMFDAQRDGLPSILASYVTSLLPLSSQATSTCNSASRAQDSSSVSQPSTVPTPSMSPMLLVPDYGRADRSSVSQVDLTIGESEDSGRSSAQFIAAPVRSDGRQAMDQPPITTTPPSVSTEPPQVSFEDFAIRYRQNQHKQARRKTLENRLYATKISIGISARLVRVGGVVQRGLVESLKHEDKANFLALYHTLLDLQDSHDLAMRRHFHRQDPSEDWSSAQESAVERSPDFFLQLSPQSRSDLLGILQLVRTNPQFLCERLCSLTSAQLNALLSSSATSLDSGDHTFLSAARSRNQYSLPKRTSAASVPFRDHAVNFERTDAISNLVFNVFATPVDSDTPEARLRLDVWSTVCAELITQGGNRFYPLIGHILSSWTLGSTWKARPKFELYLMDILQTGAFLLEHIETPAGLGFDAGSLDPLKTDVAEEYFASAVDALFNLLDDPDAGFPHAVFKFARATLQKLDHPDCRARFLEYLLLQWFFPKFLSGALAYPETLGLLLDFHIRKDAREKLLGQVALRAYSQVFAILRSMHHFSRTRPAVRQHVENMLRQLETTDTDNMQFAQPSEPRSHQESPCAFLMLSAADVLTLLGALFPTATSPACSSPTPSSGSSALSPNTLQSFPERRTTAVPEPGFYRRNLNGGSSPQVSSRAFSTADMDFFTCSEDHLSRNADRIRFELSALVEPDGRPGLEYPSTEEWAIFSVTEGGHRLVWGLFSDGQLSDTGNLSADTCPSTTLGMEDNFEALQTAIIKLVRENPTGDRSDYCAERDQMAPSQSSSLKKRFNQAMSHSHHTSDFMGAHYWWNASRQLLRSVADVPSRLGDDSWILEPMHTSCSRSLRVAHSVIERCETDFVALDRSLWQLQGTVKETIKTITKLRNKMWYMTDVKNSMRYEDARNVALALKTMVYSARLYQPIPTNERRTRSSARASGGSVLQKPELQVMNVMKAPSSQGGPNKLSDEQVELTRKWLAQNNIDNFCKGEERIHRFCYEVKVSINRLVGDTMAEAPVLWASELFQKERVKFEGSSNRSFLGLSSSSLRPVSTAGEELSFASQSSGGSLRSSDSFSRYTPDLPPLNRKSSFQSSISDKWRIPRDPSAADGLSIGDSPSKATSVSTGDTYSTFWSVPHQNAPYAASASSFYSRPPSMLSEVVAQPPRQKDRKGQGKVAFLDELKQALTSLLLSDLGSPVWSCGSETDAWFGNALDQDRIRVQMKKHEKIQRFYAECNARTVRQITRCSQSRGRRSRSLEPPISRRAQEAGDTSPVPVSESARAAEGQSPFSYGDVFGQLIEIFSRHGNPFVKLNALRDLRALVIASLNMDNDDKAYAHADQEHAHSRELGLHGKRAARYSFSEARTLRGTEKDFLQTPTSPAAESVAFYSRPSEYSAPTDNQIVDALRSLLLEVKPKTLFRDLQFISAFVPSETLNKTDSGTAFLQFGLAALSLKEEVCNSMVEIADRIVSQELARRHVPQPFGFNARPSYAIEDAAGMWIITAKEGNPVAQRELAILYLTHPELLPRVTLPLTSPRDTFKAEMMYRRDKDSKSDPQSMCLALHWMQLSANGGDQLARNRLREREEFDSIA</sequence>
<evidence type="ECO:0008006" key="7">
    <source>
        <dbReference type="Google" id="ProtNLM"/>
    </source>
</evidence>
<dbReference type="InterPro" id="IPR021644">
    <property type="entry name" value="CAF-1_p150_acidic"/>
</dbReference>
<feature type="domain" description="Chromatin assembly factor 1 p150 subunit acidic region" evidence="2">
    <location>
        <begin position="136"/>
        <end position="244"/>
    </location>
</feature>
<evidence type="ECO:0000313" key="6">
    <source>
        <dbReference type="Proteomes" id="UP000641853"/>
    </source>
</evidence>
<comment type="caution">
    <text evidence="5">The sequence shown here is derived from an EMBL/GenBank/DDBJ whole genome shotgun (WGS) entry which is preliminary data.</text>
</comment>
<evidence type="ECO:0000259" key="4">
    <source>
        <dbReference type="Pfam" id="PF21796"/>
    </source>
</evidence>
<organism evidence="5 6">
    <name type="scientific">Aspergillus felis</name>
    <dbReference type="NCBI Taxonomy" id="1287682"/>
    <lineage>
        <taxon>Eukaryota</taxon>
        <taxon>Fungi</taxon>
        <taxon>Dikarya</taxon>
        <taxon>Ascomycota</taxon>
        <taxon>Pezizomycotina</taxon>
        <taxon>Eurotiomycetes</taxon>
        <taxon>Eurotiomycetidae</taxon>
        <taxon>Eurotiales</taxon>
        <taxon>Aspergillaceae</taxon>
        <taxon>Aspergillus</taxon>
        <taxon>Aspergillus subgen. Fumigati</taxon>
    </lineage>
</organism>
<dbReference type="Pfam" id="PF12253">
    <property type="entry name" value="CAF1A_dimeriz"/>
    <property type="match status" value="1"/>
</dbReference>
<dbReference type="InterPro" id="IPR048800">
    <property type="entry name" value="Cac1-like_C"/>
</dbReference>
<feature type="compositionally biased region" description="Basic and acidic residues" evidence="1">
    <location>
        <begin position="41"/>
        <end position="51"/>
    </location>
</feature>
<feature type="region of interest" description="Disordered" evidence="1">
    <location>
        <begin position="754"/>
        <end position="777"/>
    </location>
</feature>